<comment type="caution">
    <text evidence="9">The sequence shown here is derived from an EMBL/GenBank/DDBJ whole genome shotgun (WGS) entry which is preliminary data.</text>
</comment>
<dbReference type="FunFam" id="3.90.70.10:FF:000138">
    <property type="entry name" value="Cruzipain"/>
    <property type="match status" value="1"/>
</dbReference>
<dbReference type="PROSITE" id="PS00139">
    <property type="entry name" value="THIOL_PROTEASE_CYS"/>
    <property type="match status" value="1"/>
</dbReference>
<keyword evidence="5" id="KW-0865">Zymogen</keyword>
<dbReference type="GO" id="GO:0006508">
    <property type="term" value="P:proteolysis"/>
    <property type="evidence" value="ECO:0007669"/>
    <property type="project" value="UniProtKB-KW"/>
</dbReference>
<keyword evidence="6" id="KW-1015">Disulfide bond</keyword>
<keyword evidence="4" id="KW-0788">Thiol protease</keyword>
<protein>
    <recommendedName>
        <fullName evidence="10">Peptidase C1A papain C-terminal domain-containing protein</fullName>
    </recommendedName>
</protein>
<dbReference type="InterPro" id="IPR013201">
    <property type="entry name" value="Prot_inhib_I29"/>
</dbReference>
<evidence type="ECO:0000256" key="5">
    <source>
        <dbReference type="ARBA" id="ARBA00023145"/>
    </source>
</evidence>
<evidence type="ECO:0000313" key="9">
    <source>
        <dbReference type="EMBL" id="KAA0199624.1"/>
    </source>
</evidence>
<dbReference type="PROSITE" id="PS00640">
    <property type="entry name" value="THIOL_PROTEASE_ASN"/>
    <property type="match status" value="1"/>
</dbReference>
<gene>
    <name evidence="9" type="ORF">HAZT_HAZT001012</name>
</gene>
<dbReference type="Gene3D" id="3.90.70.10">
    <property type="entry name" value="Cysteine proteinases"/>
    <property type="match status" value="1"/>
</dbReference>
<dbReference type="SMART" id="SM00645">
    <property type="entry name" value="Pept_C1"/>
    <property type="match status" value="1"/>
</dbReference>
<dbReference type="PANTHER" id="PTHR12411">
    <property type="entry name" value="CYSTEINE PROTEASE FAMILY C1-RELATED"/>
    <property type="match status" value="1"/>
</dbReference>
<feature type="domain" description="Peptidase C1A papain C-terminal" evidence="7">
    <location>
        <begin position="133"/>
        <end position="344"/>
    </location>
</feature>
<feature type="domain" description="Cathepsin propeptide inhibitor" evidence="8">
    <location>
        <begin position="26"/>
        <end position="85"/>
    </location>
</feature>
<dbReference type="Proteomes" id="UP000711488">
    <property type="component" value="Unassembled WGS sequence"/>
</dbReference>
<evidence type="ECO:0008006" key="10">
    <source>
        <dbReference type="Google" id="ProtNLM"/>
    </source>
</evidence>
<reference evidence="9" key="1">
    <citation type="submission" date="2014-08" db="EMBL/GenBank/DDBJ databases">
        <authorList>
            <person name="Murali S."/>
            <person name="Richards S."/>
            <person name="Bandaranaike D."/>
            <person name="Bellair M."/>
            <person name="Blankenburg K."/>
            <person name="Chao H."/>
            <person name="Dinh H."/>
            <person name="Doddapaneni H."/>
            <person name="Dugan-Rocha S."/>
            <person name="Elkadiri S."/>
            <person name="Gnanaolivu R."/>
            <person name="Hughes D."/>
            <person name="Lee S."/>
            <person name="Li M."/>
            <person name="Ming W."/>
            <person name="Munidasa M."/>
            <person name="Muniz J."/>
            <person name="Nguyen L."/>
            <person name="Osuji N."/>
            <person name="Pu L.-L."/>
            <person name="Puazo M."/>
            <person name="Skinner E."/>
            <person name="Qu C."/>
            <person name="Quiroz J."/>
            <person name="Raj R."/>
            <person name="Weissenberger G."/>
            <person name="Xin Y."/>
            <person name="Zou X."/>
            <person name="Han Y."/>
            <person name="Worley K."/>
            <person name="Muzny D."/>
            <person name="Gibbs R."/>
        </authorList>
    </citation>
    <scope>NUCLEOTIDE SEQUENCE</scope>
    <source>
        <strain evidence="9">HAZT.00-mixed</strain>
        <tissue evidence="9">Whole organism</tissue>
    </source>
</reference>
<proteinExistence type="inferred from homology"/>
<dbReference type="Pfam" id="PF08246">
    <property type="entry name" value="Inhibitor_I29"/>
    <property type="match status" value="1"/>
</dbReference>
<dbReference type="InterPro" id="IPR000668">
    <property type="entry name" value="Peptidase_C1A_C"/>
</dbReference>
<evidence type="ECO:0000259" key="7">
    <source>
        <dbReference type="SMART" id="SM00645"/>
    </source>
</evidence>
<sequence>MFLTLLSQSHVCRPSHGYAARNNHLWNSFKVRFNKTYDSLQDQVRESVFMRNMRRITLHRSRYRAQLESFDVDMNYFTDWVSSDAYMNHFAVWLQSERIQMLGIKRSERLPEDTWTDYNIPSEAPTSLINVSIPDTLDWRQRGAVTRVKNQGKCGSCWAFATVGAVESHHFLRSEQLVELSEQNLLDCDRTDAACHGGDVFRAYRFMTRQGGVDTALSYPYHFFPERCHFSPQAVGARVLGFRQLPSADEVLLKAVVATRGPVTAVMDATIDLFAYKRGVLSVKNCSNTTANHGVIIIGYGTEAGMEYWLVKNSWSAKWGDEGYFKIQRNVNMCGIATNVTYPIVGDVDIDES</sequence>
<comment type="similarity">
    <text evidence="1">Belongs to the peptidase C1 family.</text>
</comment>
<dbReference type="InterPro" id="IPR039417">
    <property type="entry name" value="Peptidase_C1A_papain-like"/>
</dbReference>
<dbReference type="InterPro" id="IPR025661">
    <property type="entry name" value="Pept_asp_AS"/>
</dbReference>
<reference evidence="9" key="2">
    <citation type="journal article" date="2018" name="Environ. Sci. Technol.">
        <title>The Toxicogenome of Hyalella azteca: A Model for Sediment Ecotoxicology and Evolutionary Toxicology.</title>
        <authorList>
            <person name="Poynton H.C."/>
            <person name="Hasenbein S."/>
            <person name="Benoit J.B."/>
            <person name="Sepulveda M.S."/>
            <person name="Poelchau M.F."/>
            <person name="Hughes D.S.T."/>
            <person name="Murali S.C."/>
            <person name="Chen S."/>
            <person name="Glastad K.M."/>
            <person name="Goodisman M.A.D."/>
            <person name="Werren J.H."/>
            <person name="Vineis J.H."/>
            <person name="Bowen J.L."/>
            <person name="Friedrich M."/>
            <person name="Jones J."/>
            <person name="Robertson H.M."/>
            <person name="Feyereisen R."/>
            <person name="Mechler-Hickson A."/>
            <person name="Mathers N."/>
            <person name="Lee C.E."/>
            <person name="Colbourne J.K."/>
            <person name="Biales A."/>
            <person name="Johnston J.S."/>
            <person name="Wellborn G.A."/>
            <person name="Rosendale A.J."/>
            <person name="Cridge A.G."/>
            <person name="Munoz-Torres M.C."/>
            <person name="Bain P.A."/>
            <person name="Manny A.R."/>
            <person name="Major K.M."/>
            <person name="Lambert F.N."/>
            <person name="Vulpe C.D."/>
            <person name="Tuck P."/>
            <person name="Blalock B.J."/>
            <person name="Lin Y.Y."/>
            <person name="Smith M.E."/>
            <person name="Ochoa-Acuna H."/>
            <person name="Chen M.M."/>
            <person name="Childers C.P."/>
            <person name="Qu J."/>
            <person name="Dugan S."/>
            <person name="Lee S.L."/>
            <person name="Chao H."/>
            <person name="Dinh H."/>
            <person name="Han Y."/>
            <person name="Doddapaneni H."/>
            <person name="Worley K.C."/>
            <person name="Muzny D.M."/>
            <person name="Gibbs R.A."/>
            <person name="Richards S."/>
        </authorList>
    </citation>
    <scope>NUCLEOTIDE SEQUENCE</scope>
    <source>
        <strain evidence="9">HAZT.00-mixed</strain>
        <tissue evidence="9">Whole organism</tissue>
    </source>
</reference>
<keyword evidence="3" id="KW-0378">Hydrolase</keyword>
<evidence type="ECO:0000256" key="2">
    <source>
        <dbReference type="ARBA" id="ARBA00022670"/>
    </source>
</evidence>
<dbReference type="SMART" id="SM00848">
    <property type="entry name" value="Inhibitor_I29"/>
    <property type="match status" value="1"/>
</dbReference>
<evidence type="ECO:0000259" key="8">
    <source>
        <dbReference type="SMART" id="SM00848"/>
    </source>
</evidence>
<dbReference type="Pfam" id="PF00112">
    <property type="entry name" value="Peptidase_C1"/>
    <property type="match status" value="1"/>
</dbReference>
<accession>A0A6A0H4P3</accession>
<name>A0A6A0H4P3_HYAAZ</name>
<dbReference type="CDD" id="cd02248">
    <property type="entry name" value="Peptidase_C1A"/>
    <property type="match status" value="1"/>
</dbReference>
<keyword evidence="2" id="KW-0645">Protease</keyword>
<evidence type="ECO:0000256" key="4">
    <source>
        <dbReference type="ARBA" id="ARBA00022807"/>
    </source>
</evidence>
<dbReference type="SUPFAM" id="SSF54001">
    <property type="entry name" value="Cysteine proteinases"/>
    <property type="match status" value="1"/>
</dbReference>
<dbReference type="EMBL" id="JQDR03006811">
    <property type="protein sequence ID" value="KAA0199624.1"/>
    <property type="molecule type" value="Genomic_DNA"/>
</dbReference>
<dbReference type="PRINTS" id="PR00705">
    <property type="entry name" value="PAPAIN"/>
</dbReference>
<reference evidence="9" key="3">
    <citation type="submission" date="2019-06" db="EMBL/GenBank/DDBJ databases">
        <authorList>
            <person name="Poynton C."/>
            <person name="Hasenbein S."/>
            <person name="Benoit J.B."/>
            <person name="Sepulveda M.S."/>
            <person name="Poelchau M.F."/>
            <person name="Murali S.C."/>
            <person name="Chen S."/>
            <person name="Glastad K.M."/>
            <person name="Werren J.H."/>
            <person name="Vineis J.H."/>
            <person name="Bowen J.L."/>
            <person name="Friedrich M."/>
            <person name="Jones J."/>
            <person name="Robertson H.M."/>
            <person name="Feyereisen R."/>
            <person name="Mechler-Hickson A."/>
            <person name="Mathers N."/>
            <person name="Lee C.E."/>
            <person name="Colbourne J.K."/>
            <person name="Biales A."/>
            <person name="Johnston J.S."/>
            <person name="Wellborn G.A."/>
            <person name="Rosendale A.J."/>
            <person name="Cridge A.G."/>
            <person name="Munoz-Torres M.C."/>
            <person name="Bain P.A."/>
            <person name="Manny A.R."/>
            <person name="Major K.M."/>
            <person name="Lambert F.N."/>
            <person name="Vulpe C.D."/>
            <person name="Tuck P."/>
            <person name="Blalock B.J."/>
            <person name="Lin Y.-Y."/>
            <person name="Smith M.E."/>
            <person name="Ochoa-Acuna H."/>
            <person name="Chen M.-J.M."/>
            <person name="Childers C.P."/>
            <person name="Qu J."/>
            <person name="Dugan S."/>
            <person name="Lee S.L."/>
            <person name="Chao H."/>
            <person name="Dinh H."/>
            <person name="Han Y."/>
            <person name="Doddapaneni H."/>
            <person name="Worley K.C."/>
            <person name="Muzny D.M."/>
            <person name="Gibbs R.A."/>
            <person name="Richards S."/>
        </authorList>
    </citation>
    <scope>NUCLEOTIDE SEQUENCE</scope>
    <source>
        <strain evidence="9">HAZT.00-mixed</strain>
        <tissue evidence="9">Whole organism</tissue>
    </source>
</reference>
<evidence type="ECO:0000256" key="3">
    <source>
        <dbReference type="ARBA" id="ARBA00022801"/>
    </source>
</evidence>
<dbReference type="InterPro" id="IPR038765">
    <property type="entry name" value="Papain-like_cys_pep_sf"/>
</dbReference>
<evidence type="ECO:0000256" key="6">
    <source>
        <dbReference type="ARBA" id="ARBA00023157"/>
    </source>
</evidence>
<dbReference type="InterPro" id="IPR000169">
    <property type="entry name" value="Pept_cys_AS"/>
</dbReference>
<dbReference type="GO" id="GO:0008234">
    <property type="term" value="F:cysteine-type peptidase activity"/>
    <property type="evidence" value="ECO:0007669"/>
    <property type="project" value="UniProtKB-KW"/>
</dbReference>
<dbReference type="InterPro" id="IPR013128">
    <property type="entry name" value="Peptidase_C1A"/>
</dbReference>
<dbReference type="AlphaFoldDB" id="A0A6A0H4P3"/>
<evidence type="ECO:0000256" key="1">
    <source>
        <dbReference type="ARBA" id="ARBA00008455"/>
    </source>
</evidence>
<organism evidence="9">
    <name type="scientific">Hyalella azteca</name>
    <name type="common">Amphipod</name>
    <dbReference type="NCBI Taxonomy" id="294128"/>
    <lineage>
        <taxon>Eukaryota</taxon>
        <taxon>Metazoa</taxon>
        <taxon>Ecdysozoa</taxon>
        <taxon>Arthropoda</taxon>
        <taxon>Crustacea</taxon>
        <taxon>Multicrustacea</taxon>
        <taxon>Malacostraca</taxon>
        <taxon>Eumalacostraca</taxon>
        <taxon>Peracarida</taxon>
        <taxon>Amphipoda</taxon>
        <taxon>Senticaudata</taxon>
        <taxon>Talitrida</taxon>
        <taxon>Talitroidea</taxon>
        <taxon>Hyalellidae</taxon>
        <taxon>Hyalella</taxon>
    </lineage>
</organism>